<accession>A0A4P9ZM55</accession>
<comment type="similarity">
    <text evidence="1 3">Belongs to the 5'-nucleotidase family.</text>
</comment>
<keyword evidence="3" id="KW-0547">Nucleotide-binding</keyword>
<keyword evidence="2" id="KW-0732">Signal</keyword>
<evidence type="ECO:0000313" key="7">
    <source>
        <dbReference type="Proteomes" id="UP000268162"/>
    </source>
</evidence>
<dbReference type="PANTHER" id="PTHR11575">
    <property type="entry name" value="5'-NUCLEOTIDASE-RELATED"/>
    <property type="match status" value="1"/>
</dbReference>
<dbReference type="InterPro" id="IPR006179">
    <property type="entry name" value="5_nucleotidase/apyrase"/>
</dbReference>
<dbReference type="GO" id="GO:0046872">
    <property type="term" value="F:metal ion binding"/>
    <property type="evidence" value="ECO:0007669"/>
    <property type="project" value="InterPro"/>
</dbReference>
<dbReference type="Proteomes" id="UP000268162">
    <property type="component" value="Unassembled WGS sequence"/>
</dbReference>
<name>A0A4P9ZM55_9FUNG</name>
<dbReference type="InterPro" id="IPR029052">
    <property type="entry name" value="Metallo-depent_PP-like"/>
</dbReference>
<dbReference type="PRINTS" id="PR01607">
    <property type="entry name" value="APYRASEFAMLY"/>
</dbReference>
<dbReference type="GO" id="GO:0000166">
    <property type="term" value="F:nucleotide binding"/>
    <property type="evidence" value="ECO:0007669"/>
    <property type="project" value="UniProtKB-KW"/>
</dbReference>
<dbReference type="GO" id="GO:0016788">
    <property type="term" value="F:hydrolase activity, acting on ester bonds"/>
    <property type="evidence" value="ECO:0007669"/>
    <property type="project" value="InterPro"/>
</dbReference>
<protein>
    <submittedName>
        <fullName evidence="6">Metallo-dependent phosphatase-like protein</fullName>
    </submittedName>
</protein>
<sequence>ELRLIFTNDIHSHEMPFNPVGAHCSYTDVQREECRGGAARRKYIFDLLERGHPNVLKFDSGDIFQGDPFYNYYRGNASIPIMQILGYTAVTIGNHEFDDKVDHLVKFYKQLKIPVVCTNLNLAGEPELYRIVKRSLILEQYNIAILGITTVNTQSISQGTGQVEFIDPVPAVQAEIDRLRGQGITTIFVLSHCGYKTEQRLIRKTRGITLIFGGHSHSYLSNDPDDPSARGAFPTTVYDLDGRPAYVVQAKMWGEYVGFLDLTLNPELGQITWLSGQPIHLSSNVPEDAAMKAFVEHLNKPIQAAGGSVLAHVPLDMPQAPCKRGECQLANWVTNAMLAATRHLSTQIALINSDGMRQGLRQGPLTLSNLLAVFPFRDPVVQAYMTGRHILDSITGSVRERSPVDQVWVTCFAQFAGLKMDFNFERKYLHRLYVRAGPSDPPSSSDSPYPGWIPIQEDKVYSVVTLEYVAKGNDHVVVP</sequence>
<dbReference type="AlphaFoldDB" id="A0A4P9ZM55"/>
<feature type="non-terminal residue" evidence="6">
    <location>
        <position position="1"/>
    </location>
</feature>
<evidence type="ECO:0000259" key="4">
    <source>
        <dbReference type="Pfam" id="PF00149"/>
    </source>
</evidence>
<reference evidence="7" key="1">
    <citation type="journal article" date="2018" name="Nat. Microbiol.">
        <title>Leveraging single-cell genomics to expand the fungal tree of life.</title>
        <authorList>
            <person name="Ahrendt S.R."/>
            <person name="Quandt C.A."/>
            <person name="Ciobanu D."/>
            <person name="Clum A."/>
            <person name="Salamov A."/>
            <person name="Andreopoulos B."/>
            <person name="Cheng J.F."/>
            <person name="Woyke T."/>
            <person name="Pelin A."/>
            <person name="Henrissat B."/>
            <person name="Reynolds N.K."/>
            <person name="Benny G.L."/>
            <person name="Smith M.E."/>
            <person name="James T.Y."/>
            <person name="Grigoriev I.V."/>
        </authorList>
    </citation>
    <scope>NUCLEOTIDE SEQUENCE [LARGE SCALE GENOMIC DNA]</scope>
    <source>
        <strain evidence="7">RSA 468</strain>
    </source>
</reference>
<dbReference type="EMBL" id="ML003223">
    <property type="protein sequence ID" value="RKP34394.1"/>
    <property type="molecule type" value="Genomic_DNA"/>
</dbReference>
<evidence type="ECO:0000256" key="3">
    <source>
        <dbReference type="RuleBase" id="RU362119"/>
    </source>
</evidence>
<dbReference type="STRING" id="215637.A0A4P9ZM55"/>
<proteinExistence type="inferred from homology"/>
<dbReference type="SUPFAM" id="SSF56300">
    <property type="entry name" value="Metallo-dependent phosphatases"/>
    <property type="match status" value="1"/>
</dbReference>
<dbReference type="Pfam" id="PF02872">
    <property type="entry name" value="5_nucleotid_C"/>
    <property type="match status" value="1"/>
</dbReference>
<gene>
    <name evidence="6" type="ORF">BJ085DRAFT_3124</name>
</gene>
<evidence type="ECO:0000256" key="1">
    <source>
        <dbReference type="ARBA" id="ARBA00006654"/>
    </source>
</evidence>
<evidence type="ECO:0000256" key="2">
    <source>
        <dbReference type="ARBA" id="ARBA00022729"/>
    </source>
</evidence>
<dbReference type="Gene3D" id="3.60.21.10">
    <property type="match status" value="1"/>
</dbReference>
<dbReference type="PROSITE" id="PS00786">
    <property type="entry name" value="5_NUCLEOTIDASE_2"/>
    <property type="match status" value="1"/>
</dbReference>
<feature type="domain" description="5'-Nucleotidase C-terminal" evidence="5">
    <location>
        <begin position="316"/>
        <end position="475"/>
    </location>
</feature>
<dbReference type="InterPro" id="IPR006146">
    <property type="entry name" value="5'-Nucleotdase_CS"/>
</dbReference>
<feature type="non-terminal residue" evidence="6">
    <location>
        <position position="479"/>
    </location>
</feature>
<dbReference type="Pfam" id="PF00149">
    <property type="entry name" value="Metallophos"/>
    <property type="match status" value="1"/>
</dbReference>
<dbReference type="Gene3D" id="3.90.780.10">
    <property type="entry name" value="5'-Nucleotidase, C-terminal domain"/>
    <property type="match status" value="1"/>
</dbReference>
<keyword evidence="7" id="KW-1185">Reference proteome</keyword>
<keyword evidence="3" id="KW-0378">Hydrolase</keyword>
<dbReference type="GO" id="GO:0009166">
    <property type="term" value="P:nucleotide catabolic process"/>
    <property type="evidence" value="ECO:0007669"/>
    <property type="project" value="InterPro"/>
</dbReference>
<dbReference type="PANTHER" id="PTHR11575:SF24">
    <property type="entry name" value="5'-NUCLEOTIDASE"/>
    <property type="match status" value="1"/>
</dbReference>
<dbReference type="InterPro" id="IPR036907">
    <property type="entry name" value="5'-Nucleotdase_C_sf"/>
</dbReference>
<dbReference type="InterPro" id="IPR004843">
    <property type="entry name" value="Calcineurin-like_PHP"/>
</dbReference>
<dbReference type="SUPFAM" id="SSF55816">
    <property type="entry name" value="5'-nucleotidase (syn. UDP-sugar hydrolase), C-terminal domain"/>
    <property type="match status" value="1"/>
</dbReference>
<feature type="domain" description="Calcineurin-like phosphoesterase" evidence="4">
    <location>
        <begin position="2"/>
        <end position="219"/>
    </location>
</feature>
<evidence type="ECO:0000313" key="6">
    <source>
        <dbReference type="EMBL" id="RKP34394.1"/>
    </source>
</evidence>
<evidence type="ECO:0000259" key="5">
    <source>
        <dbReference type="Pfam" id="PF02872"/>
    </source>
</evidence>
<dbReference type="InterPro" id="IPR008334">
    <property type="entry name" value="5'-Nucleotdase_C"/>
</dbReference>
<organism evidence="6 7">
    <name type="scientific">Dimargaris cristalligena</name>
    <dbReference type="NCBI Taxonomy" id="215637"/>
    <lineage>
        <taxon>Eukaryota</taxon>
        <taxon>Fungi</taxon>
        <taxon>Fungi incertae sedis</taxon>
        <taxon>Zoopagomycota</taxon>
        <taxon>Kickxellomycotina</taxon>
        <taxon>Dimargaritomycetes</taxon>
        <taxon>Dimargaritales</taxon>
        <taxon>Dimargaritaceae</taxon>
        <taxon>Dimargaris</taxon>
    </lineage>
</organism>